<organism evidence="2 3">
    <name type="scientific">Paenibacillus xerothermodurans</name>
    <dbReference type="NCBI Taxonomy" id="1977292"/>
    <lineage>
        <taxon>Bacteria</taxon>
        <taxon>Bacillati</taxon>
        <taxon>Bacillota</taxon>
        <taxon>Bacilli</taxon>
        <taxon>Bacillales</taxon>
        <taxon>Paenibacillaceae</taxon>
        <taxon>Paenibacillus</taxon>
    </lineage>
</organism>
<dbReference type="InterPro" id="IPR000073">
    <property type="entry name" value="AB_hydrolase_1"/>
</dbReference>
<dbReference type="PANTHER" id="PTHR43433:SF5">
    <property type="entry name" value="AB HYDROLASE-1 DOMAIN-CONTAINING PROTEIN"/>
    <property type="match status" value="1"/>
</dbReference>
<proteinExistence type="predicted"/>
<feature type="domain" description="AB hydrolase-1" evidence="1">
    <location>
        <begin position="21"/>
        <end position="252"/>
    </location>
</feature>
<dbReference type="SUPFAM" id="SSF53474">
    <property type="entry name" value="alpha/beta-Hydrolases"/>
    <property type="match status" value="1"/>
</dbReference>
<dbReference type="InterPro" id="IPR029058">
    <property type="entry name" value="AB_hydrolase_fold"/>
</dbReference>
<dbReference type="EMBL" id="NHRJ02000003">
    <property type="protein sequence ID" value="PZE21387.1"/>
    <property type="molecule type" value="Genomic_DNA"/>
</dbReference>
<evidence type="ECO:0000259" key="1">
    <source>
        <dbReference type="Pfam" id="PF00561"/>
    </source>
</evidence>
<reference evidence="2" key="1">
    <citation type="submission" date="2018-06" db="EMBL/GenBank/DDBJ databases">
        <title>Paenibacillus xerothermodurans sp. nov. an extremely dry heat resistant spore forming bacterium isolated from the soil of Cape Canaveral, Florida.</title>
        <authorList>
            <person name="Seuylemezian A."/>
            <person name="Kaur N."/>
            <person name="Patil P."/>
            <person name="Patil P."/>
            <person name="Mayilraj S."/>
            <person name="Vaishampayan P."/>
        </authorList>
    </citation>
    <scope>NUCLEOTIDE SEQUENCE [LARGE SCALE GENOMIC DNA]</scope>
    <source>
        <strain evidence="2">ATCC 27380</strain>
    </source>
</reference>
<gene>
    <name evidence="2" type="ORF">CBW46_008495</name>
</gene>
<evidence type="ECO:0000313" key="2">
    <source>
        <dbReference type="EMBL" id="PZE21387.1"/>
    </source>
</evidence>
<protein>
    <submittedName>
        <fullName evidence="2">Alpha/beta hydrolase</fullName>
    </submittedName>
</protein>
<dbReference type="InterPro" id="IPR050471">
    <property type="entry name" value="AB_hydrolase"/>
</dbReference>
<dbReference type="OrthoDB" id="6191536at2"/>
<dbReference type="GO" id="GO:0016787">
    <property type="term" value="F:hydrolase activity"/>
    <property type="evidence" value="ECO:0007669"/>
    <property type="project" value="UniProtKB-KW"/>
</dbReference>
<dbReference type="AlphaFoldDB" id="A0A2W1NAH4"/>
<comment type="caution">
    <text evidence="2">The sequence shown here is derived from an EMBL/GenBank/DDBJ whole genome shotgun (WGS) entry which is preliminary data.</text>
</comment>
<dbReference type="PRINTS" id="PR00111">
    <property type="entry name" value="ABHYDROLASE"/>
</dbReference>
<accession>A0A2W1NAH4</accession>
<keyword evidence="2" id="KW-0378">Hydrolase</keyword>
<name>A0A2W1NAH4_PAEXE</name>
<dbReference type="PANTHER" id="PTHR43433">
    <property type="entry name" value="HYDROLASE, ALPHA/BETA FOLD FAMILY PROTEIN"/>
    <property type="match status" value="1"/>
</dbReference>
<evidence type="ECO:0000313" key="3">
    <source>
        <dbReference type="Proteomes" id="UP000214746"/>
    </source>
</evidence>
<keyword evidence="3" id="KW-1185">Reference proteome</keyword>
<dbReference type="RefSeq" id="WP_089199583.1">
    <property type="nucleotide sequence ID" value="NZ_NHRJ02000003.1"/>
</dbReference>
<dbReference type="Pfam" id="PF00561">
    <property type="entry name" value="Abhydrolase_1"/>
    <property type="match status" value="1"/>
</dbReference>
<dbReference type="Gene3D" id="3.40.50.1820">
    <property type="entry name" value="alpha/beta hydrolase"/>
    <property type="match status" value="1"/>
</dbReference>
<dbReference type="Proteomes" id="UP000214746">
    <property type="component" value="Unassembled WGS sequence"/>
</dbReference>
<sequence>MKIQLSTGMEMFYEERGNGVPLILIPGTGCDHQVWELQAQVWSEYFRVIAIDNRGSGQSTIFEDPNDYSVEILADDVAALIDALQLGPCHLSGHSVGASIVQQVALRHPEKVKSLQLHATWGKTDEWFKRAFVGTMKYPTMQKDPHMTFRTNMMWAASPKYLETREPATARDMVTKCLIKNPHLDAYHGLLGHLGADEKYDAIDQLARIEAPTLITAGEIDMLVPKRYSAEVLKTIKGAQYHEFKGEHASHFALWEMWGEFTAVALGFMMFVETTTKVKQGVEQ</sequence>